<gene>
    <name evidence="3" type="ORF">OCH239_05505</name>
</gene>
<dbReference type="InterPro" id="IPR011990">
    <property type="entry name" value="TPR-like_helical_dom_sf"/>
</dbReference>
<feature type="signal peptide" evidence="2">
    <location>
        <begin position="1"/>
        <end position="29"/>
    </location>
</feature>
<feature type="chain" id="PRO_5004978332" description="Tetratricopeptide repeat protein" evidence="2">
    <location>
        <begin position="30"/>
        <end position="511"/>
    </location>
</feature>
<dbReference type="SUPFAM" id="SSF48452">
    <property type="entry name" value="TPR-like"/>
    <property type="match status" value="1"/>
</dbReference>
<dbReference type="RefSeq" id="WP_037263650.1">
    <property type="nucleotide sequence ID" value="NZ_JALZ01000014.1"/>
</dbReference>
<evidence type="ECO:0008006" key="5">
    <source>
        <dbReference type="Google" id="ProtNLM"/>
    </source>
</evidence>
<evidence type="ECO:0000313" key="3">
    <source>
        <dbReference type="EMBL" id="ETX14098.1"/>
    </source>
</evidence>
<name>X7EG59_9RHOB</name>
<dbReference type="STRING" id="1449350.OCH239_05505"/>
<dbReference type="eggNOG" id="COG0457">
    <property type="taxonomic scope" value="Bacteria"/>
</dbReference>
<reference evidence="3 4" key="1">
    <citation type="submission" date="2014-01" db="EMBL/GenBank/DDBJ databases">
        <title>Roseivivax halodurans JCM 10272 Genome Sequencing.</title>
        <authorList>
            <person name="Lai Q."/>
            <person name="Li G."/>
            <person name="Shao Z."/>
        </authorList>
    </citation>
    <scope>NUCLEOTIDE SEQUENCE [LARGE SCALE GENOMIC DNA]</scope>
    <source>
        <strain evidence="3 4">JCM 10272</strain>
    </source>
</reference>
<accession>X7EG59</accession>
<proteinExistence type="predicted"/>
<protein>
    <recommendedName>
        <fullName evidence="5">Tetratricopeptide repeat protein</fullName>
    </recommendedName>
</protein>
<dbReference type="AlphaFoldDB" id="X7EG59"/>
<feature type="region of interest" description="Disordered" evidence="1">
    <location>
        <begin position="237"/>
        <end position="336"/>
    </location>
</feature>
<feature type="compositionally biased region" description="Low complexity" evidence="1">
    <location>
        <begin position="313"/>
        <end position="336"/>
    </location>
</feature>
<dbReference type="Proteomes" id="UP000022447">
    <property type="component" value="Unassembled WGS sequence"/>
</dbReference>
<sequence length="511" mass="54850">MHSALKPRFGILATSLVFACLVCASSASAQEPSDADLEALRFYIAEDNEDAIRSEIRRLQIQYPNWVVPDDLSNLQRDVPSANIDRIYQLIEQGEFAAVRDAIDATATSYPDWSPSAELLRTLALAEAQSSFDTAIENQESETAIGIARSNPALLSCERVNNAWLLAERYVALSQADTALGVYSGVARTCTDPDILVSTLEKASAVADAQELGELADAARLQAPAAADRITTVETRLRAGMGAEPRATTDGQSATIPLPDAAAPRPDDAEAQPDPLEPADTATASETAPALSLRPALRPRSLSRRVTGPPPQAALAPAPASQPASQGSAALAQARQAAERGDWRQCLALSASARSGDIVSQRGWCALNLDRPMQALTDFRTGASTATTQRTRIDSSYGAALAMLQLGMVEQAAGIAATTHLLPDQRLEIESQILDRRGVDAFNRGDFRQAIAYFDELERVTGIVRRDLALLRGYAFLNSGQRASAKAEFMRLHDQMATPATRRALSQTLDR</sequence>
<dbReference type="EMBL" id="JALZ01000014">
    <property type="protein sequence ID" value="ETX14098.1"/>
    <property type="molecule type" value="Genomic_DNA"/>
</dbReference>
<dbReference type="OrthoDB" id="7324591at2"/>
<evidence type="ECO:0000313" key="4">
    <source>
        <dbReference type="Proteomes" id="UP000022447"/>
    </source>
</evidence>
<keyword evidence="2" id="KW-0732">Signal</keyword>
<evidence type="ECO:0000256" key="2">
    <source>
        <dbReference type="SAM" id="SignalP"/>
    </source>
</evidence>
<keyword evidence="4" id="KW-1185">Reference proteome</keyword>
<comment type="caution">
    <text evidence="3">The sequence shown here is derived from an EMBL/GenBank/DDBJ whole genome shotgun (WGS) entry which is preliminary data.</text>
</comment>
<feature type="compositionally biased region" description="Low complexity" evidence="1">
    <location>
        <begin position="288"/>
        <end position="300"/>
    </location>
</feature>
<organism evidence="3 4">
    <name type="scientific">Roseivivax halodurans JCM 10272</name>
    <dbReference type="NCBI Taxonomy" id="1449350"/>
    <lineage>
        <taxon>Bacteria</taxon>
        <taxon>Pseudomonadati</taxon>
        <taxon>Pseudomonadota</taxon>
        <taxon>Alphaproteobacteria</taxon>
        <taxon>Rhodobacterales</taxon>
        <taxon>Roseobacteraceae</taxon>
        <taxon>Roseivivax</taxon>
    </lineage>
</organism>
<evidence type="ECO:0000256" key="1">
    <source>
        <dbReference type="SAM" id="MobiDB-lite"/>
    </source>
</evidence>
<dbReference type="PROSITE" id="PS51257">
    <property type="entry name" value="PROKAR_LIPOPROTEIN"/>
    <property type="match status" value="1"/>
</dbReference>